<dbReference type="InterPro" id="IPR005586">
    <property type="entry name" value="ABC_trans_aux"/>
</dbReference>
<dbReference type="SUPFAM" id="SSF159594">
    <property type="entry name" value="XCC0632-like"/>
    <property type="match status" value="1"/>
</dbReference>
<dbReference type="EMBL" id="CP046415">
    <property type="protein sequence ID" value="QGT78368.1"/>
    <property type="molecule type" value="Genomic_DNA"/>
</dbReference>
<dbReference type="Proteomes" id="UP000427716">
    <property type="component" value="Chromosome"/>
</dbReference>
<dbReference type="KEGG" id="ghl:GM160_05350"/>
<organism evidence="2 3">
    <name type="scientific">Guyparkeria halophila</name>
    <dbReference type="NCBI Taxonomy" id="47960"/>
    <lineage>
        <taxon>Bacteria</taxon>
        <taxon>Pseudomonadati</taxon>
        <taxon>Pseudomonadota</taxon>
        <taxon>Gammaproteobacteria</taxon>
        <taxon>Chromatiales</taxon>
        <taxon>Thioalkalibacteraceae</taxon>
        <taxon>Guyparkeria</taxon>
    </lineage>
</organism>
<evidence type="ECO:0000313" key="3">
    <source>
        <dbReference type="Proteomes" id="UP000427716"/>
    </source>
</evidence>
<dbReference type="Pfam" id="PF03886">
    <property type="entry name" value="ABC_trans_aux"/>
    <property type="match status" value="1"/>
</dbReference>
<keyword evidence="3" id="KW-1185">Reference proteome</keyword>
<name>A0A6I6D0E1_9GAMM</name>
<feature type="domain" description="ABC-type transport auxiliary lipoprotein component" evidence="1">
    <location>
        <begin position="47"/>
        <end position="203"/>
    </location>
</feature>
<evidence type="ECO:0000259" key="1">
    <source>
        <dbReference type="Pfam" id="PF03886"/>
    </source>
</evidence>
<dbReference type="AlphaFoldDB" id="A0A6I6D0E1"/>
<dbReference type="Gene3D" id="3.40.50.10610">
    <property type="entry name" value="ABC-type transport auxiliary lipoprotein component"/>
    <property type="match status" value="1"/>
</dbReference>
<reference evidence="2 3" key="1">
    <citation type="submission" date="2019-11" db="EMBL/GenBank/DDBJ databases">
        <authorList>
            <person name="Zhang J."/>
            <person name="Sun C."/>
        </authorList>
    </citation>
    <scope>NUCLEOTIDE SEQUENCE [LARGE SCALE GENOMIC DNA]</scope>
    <source>
        <strain evidence="3">sp2</strain>
    </source>
</reference>
<proteinExistence type="predicted"/>
<dbReference type="PROSITE" id="PS51257">
    <property type="entry name" value="PROKAR_LIPOPROTEIN"/>
    <property type="match status" value="1"/>
</dbReference>
<protein>
    <recommendedName>
        <fullName evidence="1">ABC-type transport auxiliary lipoprotein component domain-containing protein</fullName>
    </recommendedName>
</protein>
<accession>A0A6I6D0E1</accession>
<sequence>MRYPIEKLMKYAPMPALLALGIAVLASGCAVLPERGGEPQQWRLVAPESSRPSTTAGSVIVRLVETRAASAIDRRDMAYSRDRQSLAYYRDNRWASPPAVMLNEIIDESLSGQPWVKTVVRGGARVPADLSLYCEIQRLEHRLEPNAGINPSGEVQMKVACSWYRAAERQLVEAMIFNETVELERNNAEAYARGAQSLVDGLIGRLAAQGATLAASVVATR</sequence>
<evidence type="ECO:0000313" key="2">
    <source>
        <dbReference type="EMBL" id="QGT78368.1"/>
    </source>
</evidence>
<gene>
    <name evidence="2" type="ORF">GM160_05350</name>
</gene>